<comment type="cofactor">
    <cofactor evidence="5">
        <name>Mg(2+)</name>
        <dbReference type="ChEBI" id="CHEBI:18420"/>
    </cofactor>
</comment>
<evidence type="ECO:0000256" key="1">
    <source>
        <dbReference type="ARBA" id="ARBA00022603"/>
    </source>
</evidence>
<dbReference type="CDD" id="cd02440">
    <property type="entry name" value="AdoMet_MTases"/>
    <property type="match status" value="1"/>
</dbReference>
<gene>
    <name evidence="5" type="primary">COQ3</name>
    <name evidence="6" type="ORF">MKK02DRAFT_35923</name>
</gene>
<comment type="function">
    <text evidence="5">O-methyltransferase required for two non-consecutive steps during ubiquinone biosynthesis. Catalyzes the 2 O-methylation of 3,4-dihydroxy-5-(all-trans-polyprenyl)benzoic acid into 4-hydroxy-3-methoxy-5-(all-trans-polyprenyl)benzoic acid. Also catalyzes the last step of ubiquinone biosynthesis by mediating methylation of 3-demethylubiquinone into ubiquinone. Also able to mediate the methylation of 3-demethylubiquinol into ubiquinol.</text>
</comment>
<proteinExistence type="inferred from homology"/>
<keyword evidence="5" id="KW-0999">Mitochondrion inner membrane</keyword>
<evidence type="ECO:0000256" key="2">
    <source>
        <dbReference type="ARBA" id="ARBA00022679"/>
    </source>
</evidence>
<dbReference type="PANTHER" id="PTHR43464:SF19">
    <property type="entry name" value="UBIQUINONE BIOSYNTHESIS O-METHYLTRANSFERASE, MITOCHONDRIAL"/>
    <property type="match status" value="1"/>
</dbReference>
<feature type="binding site" evidence="5">
    <location>
        <position position="78"/>
    </location>
    <ligand>
        <name>S-adenosyl-L-methionine</name>
        <dbReference type="ChEBI" id="CHEBI:59789"/>
    </ligand>
</feature>
<keyword evidence="5" id="KW-0479">Metal-binding</keyword>
<keyword evidence="2 5" id="KW-0808">Transferase</keyword>
<dbReference type="EMBL" id="JAKWFO010000003">
    <property type="protein sequence ID" value="KAI9637827.1"/>
    <property type="molecule type" value="Genomic_DNA"/>
</dbReference>
<dbReference type="GO" id="GO:0032259">
    <property type="term" value="P:methylation"/>
    <property type="evidence" value="ECO:0007669"/>
    <property type="project" value="UniProtKB-KW"/>
</dbReference>
<keyword evidence="5" id="KW-0460">Magnesium</keyword>
<comment type="caution">
    <text evidence="6">The sequence shown here is derived from an EMBL/GenBank/DDBJ whole genome shotgun (WGS) entry which is preliminary data.</text>
</comment>
<feature type="binding site" evidence="5">
    <location>
        <position position="193"/>
    </location>
    <ligand>
        <name>Mg(2+)</name>
        <dbReference type="ChEBI" id="CHEBI:18420"/>
    </ligand>
</feature>
<dbReference type="Pfam" id="PF13489">
    <property type="entry name" value="Methyltransf_23"/>
    <property type="match status" value="1"/>
</dbReference>
<dbReference type="Proteomes" id="UP001164286">
    <property type="component" value="Unassembled WGS sequence"/>
</dbReference>
<comment type="subcellular location">
    <subcellularLocation>
        <location evidence="5">Mitochondrion inner membrane</location>
        <topology evidence="5">Peripheral membrane protein</topology>
        <orientation evidence="5">Matrix side</orientation>
    </subcellularLocation>
</comment>
<accession>A0AA38LV16</accession>
<keyword evidence="1 5" id="KW-0489">Methyltransferase</keyword>
<dbReference type="GO" id="GO:0061542">
    <property type="term" value="F:3-demethylubiquinol 3-O-methyltransferase activity"/>
    <property type="evidence" value="ECO:0007669"/>
    <property type="project" value="UniProtKB-UniRule"/>
</dbReference>
<sequence>MRIAASNIAGPSRLRSAVVAARSTSFASSASSGLATTPPPSSFSTINDLEISHFSRLASEWWSETGEFALLHRMNPPRIEYMRQLIAFDPRFESPWSFAARHSDKAREKANGVGRWLTGKRVLDVGCGGGLLSEALARLGGDVIGVDASGVNIGMAVAHARVGSLEYRHTSAEALRDAGEQFDVVCAMEVVEHVDEPGEFMKALGDMVKPGGYLIMSTISRTPLSRLLTLTMAEDVLRLVTPGTHTYTKYIKPEEIRRFVHSEMGGYDVWEKEEDAGDVRTDEVGRTRGIVYDPLGGKWRLWGSGVEGGWGKGLGEGCNYMYGAKKRVDAAK</sequence>
<dbReference type="EC" id="2.1.1.64" evidence="5"/>
<dbReference type="GO" id="GO:0010420">
    <property type="term" value="F:polyprenyldihydroxybenzoate methyltransferase activity"/>
    <property type="evidence" value="ECO:0007669"/>
    <property type="project" value="UniProtKB-UniRule"/>
</dbReference>
<evidence type="ECO:0000313" key="7">
    <source>
        <dbReference type="Proteomes" id="UP001164286"/>
    </source>
</evidence>
<comment type="pathway">
    <text evidence="5">Cofactor biosynthesis; ubiquinone biosynthesis.</text>
</comment>
<comment type="catalytic activity">
    <reaction evidence="5">
        <text>a 3,4-dihydroxy-5-(all-trans-polyprenyl)benzoate + S-adenosyl-L-methionine = a 4-hydroxy-3-methoxy-5-(all-trans-polyprenyl)benzoate + S-adenosyl-L-homocysteine + H(+)</text>
        <dbReference type="Rhea" id="RHEA:44452"/>
        <dbReference type="Rhea" id="RHEA-COMP:10930"/>
        <dbReference type="Rhea" id="RHEA-COMP:10931"/>
        <dbReference type="ChEBI" id="CHEBI:15378"/>
        <dbReference type="ChEBI" id="CHEBI:57856"/>
        <dbReference type="ChEBI" id="CHEBI:59789"/>
        <dbReference type="ChEBI" id="CHEBI:64694"/>
        <dbReference type="ChEBI" id="CHEBI:84443"/>
        <dbReference type="EC" id="2.1.1.114"/>
    </reaction>
</comment>
<evidence type="ECO:0000256" key="4">
    <source>
        <dbReference type="ARBA" id="ARBA00022691"/>
    </source>
</evidence>
<dbReference type="InterPro" id="IPR010233">
    <property type="entry name" value="UbiG_MeTrfase"/>
</dbReference>
<dbReference type="HAMAP" id="MF_00472">
    <property type="entry name" value="UbiG"/>
    <property type="match status" value="1"/>
</dbReference>
<dbReference type="GO" id="GO:0031314">
    <property type="term" value="C:extrinsic component of mitochondrial inner membrane"/>
    <property type="evidence" value="ECO:0007669"/>
    <property type="project" value="UniProtKB-UniRule"/>
</dbReference>
<feature type="binding site" evidence="5">
    <location>
        <position position="126"/>
    </location>
    <ligand>
        <name>S-adenosyl-L-methionine</name>
        <dbReference type="ChEBI" id="CHEBI:59789"/>
    </ligand>
</feature>
<dbReference type="NCBIfam" id="TIGR01983">
    <property type="entry name" value="UbiG"/>
    <property type="match status" value="1"/>
</dbReference>
<reference evidence="6" key="1">
    <citation type="journal article" date="2022" name="G3 (Bethesda)">
        <title>High quality genome of the basidiomycete yeast Dioszegia hungarica PDD-24b-2 isolated from cloud water.</title>
        <authorList>
            <person name="Jarrige D."/>
            <person name="Haridas S."/>
            <person name="Bleykasten-Grosshans C."/>
            <person name="Joly M."/>
            <person name="Nadalig T."/>
            <person name="Sancelme M."/>
            <person name="Vuilleumier S."/>
            <person name="Grigoriev I.V."/>
            <person name="Amato P."/>
            <person name="Bringel F."/>
        </authorList>
    </citation>
    <scope>NUCLEOTIDE SEQUENCE</scope>
    <source>
        <strain evidence="6">PDD-24b-2</strain>
    </source>
</reference>
<keyword evidence="4 5" id="KW-0949">S-adenosyl-L-methionine</keyword>
<feature type="binding site" evidence="5">
    <location>
        <position position="188"/>
    </location>
    <ligand>
        <name>S-adenosyl-L-methionine</name>
        <dbReference type="ChEBI" id="CHEBI:59789"/>
    </ligand>
</feature>
<keyword evidence="7" id="KW-1185">Reference proteome</keyword>
<organism evidence="6 7">
    <name type="scientific">Dioszegia hungarica</name>
    <dbReference type="NCBI Taxonomy" id="4972"/>
    <lineage>
        <taxon>Eukaryota</taxon>
        <taxon>Fungi</taxon>
        <taxon>Dikarya</taxon>
        <taxon>Basidiomycota</taxon>
        <taxon>Agaricomycotina</taxon>
        <taxon>Tremellomycetes</taxon>
        <taxon>Tremellales</taxon>
        <taxon>Bulleribasidiaceae</taxon>
        <taxon>Dioszegia</taxon>
    </lineage>
</organism>
<keyword evidence="5" id="KW-0472">Membrane</keyword>
<dbReference type="Gene3D" id="3.40.50.150">
    <property type="entry name" value="Vaccinia Virus protein VP39"/>
    <property type="match status" value="1"/>
</dbReference>
<comment type="subunit">
    <text evidence="5">Component of a multi-subunit COQ enzyme complex, composed of at least COQ3, COQ4, COQ5, COQ6, COQ7 and COQ9.</text>
</comment>
<dbReference type="AlphaFoldDB" id="A0AA38LV16"/>
<comment type="catalytic activity">
    <reaction evidence="5">
        <text>a 3-demethylubiquinol + S-adenosyl-L-methionine = a ubiquinol + S-adenosyl-L-homocysteine + H(+)</text>
        <dbReference type="Rhea" id="RHEA:44380"/>
        <dbReference type="Rhea" id="RHEA-COMP:9566"/>
        <dbReference type="Rhea" id="RHEA-COMP:10914"/>
        <dbReference type="ChEBI" id="CHEBI:15378"/>
        <dbReference type="ChEBI" id="CHEBI:17976"/>
        <dbReference type="ChEBI" id="CHEBI:57856"/>
        <dbReference type="ChEBI" id="CHEBI:59789"/>
        <dbReference type="ChEBI" id="CHEBI:84422"/>
        <dbReference type="EC" id="2.1.1.64"/>
    </reaction>
</comment>
<keyword evidence="3 5" id="KW-0831">Ubiquinone biosynthesis</keyword>
<dbReference type="EC" id="2.1.1.114" evidence="5"/>
<keyword evidence="5" id="KW-0496">Mitochondrion</keyword>
<evidence type="ECO:0000256" key="5">
    <source>
        <dbReference type="HAMAP-Rule" id="MF_03190"/>
    </source>
</evidence>
<feature type="binding site" evidence="5">
    <location>
        <position position="189"/>
    </location>
    <ligand>
        <name>Mg(2+)</name>
        <dbReference type="ChEBI" id="CHEBI:18420"/>
    </ligand>
</feature>
<protein>
    <recommendedName>
        <fullName evidence="5">Ubiquinone biosynthesis O-methyltransferase, mitochondrial</fullName>
    </recommendedName>
    <alternativeName>
        <fullName evidence="5">3-demethylubiquinol 3-O-methyltransferase</fullName>
        <ecNumber evidence="5">2.1.1.64</ecNumber>
    </alternativeName>
    <alternativeName>
        <fullName evidence="5">3-demethylubiquinone 3-O-methyltransferase</fullName>
        <ecNumber evidence="5">2.1.1.-</ecNumber>
    </alternativeName>
    <alternativeName>
        <fullName evidence="5">Polyprenyldihydroxybenzoate methyltransferase</fullName>
        <ecNumber evidence="5">2.1.1.114</ecNumber>
    </alternativeName>
</protein>
<dbReference type="EC" id="2.1.1.-" evidence="5"/>
<evidence type="ECO:0000313" key="6">
    <source>
        <dbReference type="EMBL" id="KAI9637827.1"/>
    </source>
</evidence>
<evidence type="ECO:0000256" key="3">
    <source>
        <dbReference type="ARBA" id="ARBA00022688"/>
    </source>
</evidence>
<comment type="catalytic activity">
    <reaction evidence="5">
        <text>a 3-demethylubiquinone + S-adenosyl-L-methionine = a ubiquinone + S-adenosyl-L-homocysteine</text>
        <dbReference type="Rhea" id="RHEA:81215"/>
        <dbReference type="Rhea" id="RHEA-COMP:9565"/>
        <dbReference type="Rhea" id="RHEA-COMP:19654"/>
        <dbReference type="ChEBI" id="CHEBI:16389"/>
        <dbReference type="ChEBI" id="CHEBI:57856"/>
        <dbReference type="ChEBI" id="CHEBI:59789"/>
        <dbReference type="ChEBI" id="CHEBI:231825"/>
    </reaction>
</comment>
<dbReference type="SUPFAM" id="SSF53335">
    <property type="entry name" value="S-adenosyl-L-methionine-dependent methyltransferases"/>
    <property type="match status" value="1"/>
</dbReference>
<feature type="binding site" evidence="5">
    <location>
        <position position="192"/>
    </location>
    <ligand>
        <name>Mg(2+)</name>
        <dbReference type="ChEBI" id="CHEBI:18420"/>
    </ligand>
</feature>
<name>A0AA38LV16_9TREE</name>
<feature type="binding site" evidence="5">
    <location>
        <position position="147"/>
    </location>
    <ligand>
        <name>S-adenosyl-L-methionine</name>
        <dbReference type="ChEBI" id="CHEBI:59789"/>
    </ligand>
</feature>
<comment type="similarity">
    <text evidence="5">Belongs to the class I-like SAM-binding methyltransferase superfamily. UbiG/COQ3 family.</text>
</comment>
<dbReference type="PANTHER" id="PTHR43464">
    <property type="entry name" value="METHYLTRANSFERASE"/>
    <property type="match status" value="1"/>
</dbReference>
<dbReference type="GO" id="GO:0046872">
    <property type="term" value="F:metal ion binding"/>
    <property type="evidence" value="ECO:0007669"/>
    <property type="project" value="UniProtKB-KW"/>
</dbReference>
<dbReference type="InterPro" id="IPR029063">
    <property type="entry name" value="SAM-dependent_MTases_sf"/>
</dbReference>